<accession>A0A317AIL2</accession>
<gene>
    <name evidence="3" type="ORF">PtrM4_058450</name>
</gene>
<protein>
    <submittedName>
        <fullName evidence="3">Uncharacterized protein</fullName>
    </submittedName>
</protein>
<evidence type="ECO:0000313" key="3">
    <source>
        <dbReference type="EMBL" id="KAF7574222.1"/>
    </source>
</evidence>
<comment type="caution">
    <text evidence="3">The sequence shown here is derived from an EMBL/GenBank/DDBJ whole genome shotgun (WGS) entry which is preliminary data.</text>
</comment>
<keyword evidence="2" id="KW-0812">Transmembrane</keyword>
<evidence type="ECO:0000256" key="2">
    <source>
        <dbReference type="SAM" id="Phobius"/>
    </source>
</evidence>
<feature type="compositionally biased region" description="Acidic residues" evidence="1">
    <location>
        <begin position="99"/>
        <end position="112"/>
    </location>
</feature>
<feature type="non-terminal residue" evidence="3">
    <location>
        <position position="112"/>
    </location>
</feature>
<evidence type="ECO:0000313" key="4">
    <source>
        <dbReference type="Proteomes" id="UP000245464"/>
    </source>
</evidence>
<proteinExistence type="predicted"/>
<sequence length="112" mass="11883">MAPANAPVPQGPGPFPVQIPADTSNSLWDRLSNWAAENKGVVYTIAGITLVVGAGGAVYYFSNDSRDGGADTSATKRKRQRERKQPNKPVADAPQESLPEVDEETVGSLSDE</sequence>
<dbReference type="Proteomes" id="UP000245464">
    <property type="component" value="Chromosome 2"/>
</dbReference>
<evidence type="ECO:0000256" key="1">
    <source>
        <dbReference type="SAM" id="MobiDB-lite"/>
    </source>
</evidence>
<feature type="region of interest" description="Disordered" evidence="1">
    <location>
        <begin position="62"/>
        <end position="112"/>
    </location>
</feature>
<feature type="transmembrane region" description="Helical" evidence="2">
    <location>
        <begin position="40"/>
        <end position="61"/>
    </location>
</feature>
<dbReference type="KEGG" id="ptrr:90955409"/>
<keyword evidence="2" id="KW-0472">Membrane</keyword>
<organism evidence="3 4">
    <name type="scientific">Pyrenophora tritici-repentis</name>
    <dbReference type="NCBI Taxonomy" id="45151"/>
    <lineage>
        <taxon>Eukaryota</taxon>
        <taxon>Fungi</taxon>
        <taxon>Dikarya</taxon>
        <taxon>Ascomycota</taxon>
        <taxon>Pezizomycotina</taxon>
        <taxon>Dothideomycetes</taxon>
        <taxon>Pleosporomycetidae</taxon>
        <taxon>Pleosporales</taxon>
        <taxon>Pleosporineae</taxon>
        <taxon>Pleosporaceae</taxon>
        <taxon>Pyrenophora</taxon>
    </lineage>
</organism>
<dbReference type="RefSeq" id="XP_065964035.1">
    <property type="nucleotide sequence ID" value="XM_066105408.1"/>
</dbReference>
<keyword evidence="2" id="KW-1133">Transmembrane helix</keyword>
<dbReference type="AlphaFoldDB" id="A0A317AIL2"/>
<dbReference type="EMBL" id="NQIK02000002">
    <property type="protein sequence ID" value="KAF7574222.1"/>
    <property type="molecule type" value="Genomic_DNA"/>
</dbReference>
<dbReference type="GeneID" id="90955409"/>
<name>A0A317AIL2_9PLEO</name>
<feature type="region of interest" description="Disordered" evidence="1">
    <location>
        <begin position="1"/>
        <end position="23"/>
    </location>
</feature>
<reference evidence="3" key="1">
    <citation type="journal article" date="2018" name="BMC Genomics">
        <title>Comparative genomics of the wheat fungal pathogen Pyrenophora tritici-repentis reveals chromosomal variations and genome plasticity.</title>
        <authorList>
            <person name="Moolhuijzen P."/>
            <person name="See P.T."/>
            <person name="Hane J.K."/>
            <person name="Shi G."/>
            <person name="Liu Z."/>
            <person name="Oliver R.P."/>
            <person name="Moffat C.S."/>
        </authorList>
    </citation>
    <scope>NUCLEOTIDE SEQUENCE [LARGE SCALE GENOMIC DNA]</scope>
    <source>
        <strain evidence="3">M4</strain>
    </source>
</reference>